<dbReference type="OrthoDB" id="9804822at2"/>
<evidence type="ECO:0000313" key="7">
    <source>
        <dbReference type="EMBL" id="EAR62652.1"/>
    </source>
</evidence>
<dbReference type="Pfam" id="PF01810">
    <property type="entry name" value="LysE"/>
    <property type="match status" value="1"/>
</dbReference>
<evidence type="ECO:0000256" key="1">
    <source>
        <dbReference type="ARBA" id="ARBA00004651"/>
    </source>
</evidence>
<dbReference type="PIRSF" id="PIRSF006324">
    <property type="entry name" value="LeuE"/>
    <property type="match status" value="1"/>
</dbReference>
<evidence type="ECO:0000256" key="5">
    <source>
        <dbReference type="ARBA" id="ARBA00023136"/>
    </source>
</evidence>
<accession>A0A7U8GSM7</accession>
<dbReference type="PANTHER" id="PTHR30086">
    <property type="entry name" value="ARGININE EXPORTER PROTEIN ARGO"/>
    <property type="match status" value="1"/>
</dbReference>
<feature type="transmembrane region" description="Helical" evidence="6">
    <location>
        <begin position="6"/>
        <end position="29"/>
    </location>
</feature>
<evidence type="ECO:0000256" key="3">
    <source>
        <dbReference type="ARBA" id="ARBA00022692"/>
    </source>
</evidence>
<evidence type="ECO:0008006" key="9">
    <source>
        <dbReference type="Google" id="ProtNLM"/>
    </source>
</evidence>
<gene>
    <name evidence="7" type="ORF">MED92_06023</name>
</gene>
<feature type="transmembrane region" description="Helical" evidence="6">
    <location>
        <begin position="41"/>
        <end position="66"/>
    </location>
</feature>
<name>A0A7U8GSM7_NEPCE</name>
<dbReference type="PANTHER" id="PTHR30086:SF20">
    <property type="entry name" value="ARGININE EXPORTER PROTEIN ARGO-RELATED"/>
    <property type="match status" value="1"/>
</dbReference>
<dbReference type="AlphaFoldDB" id="A0A7U8GSM7"/>
<feature type="transmembrane region" description="Helical" evidence="6">
    <location>
        <begin position="122"/>
        <end position="143"/>
    </location>
</feature>
<feature type="transmembrane region" description="Helical" evidence="6">
    <location>
        <begin position="155"/>
        <end position="175"/>
    </location>
</feature>
<feature type="transmembrane region" description="Helical" evidence="6">
    <location>
        <begin position="72"/>
        <end position="89"/>
    </location>
</feature>
<keyword evidence="2" id="KW-1003">Cell membrane</keyword>
<proteinExistence type="predicted"/>
<keyword evidence="5 6" id="KW-0472">Membrane</keyword>
<keyword evidence="4 6" id="KW-1133">Transmembrane helix</keyword>
<sequence>MFEHFLWLPFLITITALTITPGVDSVLVIRNSARGGSKDGMYTSLGICLGLFAHALISAAGLSLILLSSAELFTLLKLAGAAYLIWLGVQSIRSALKHQTLPYESVSSVAEVSVFRSLREGLLSNVLNPKTIVFYMAFLPQFIDPDHPPIPQALMMAGIHFVLAMLWQGGLVLMVKRARVWLQQPKVSKTLDSITGLILVAFGARLVTSSAP</sequence>
<evidence type="ECO:0000256" key="4">
    <source>
        <dbReference type="ARBA" id="ARBA00022989"/>
    </source>
</evidence>
<evidence type="ECO:0000256" key="2">
    <source>
        <dbReference type="ARBA" id="ARBA00022475"/>
    </source>
</evidence>
<organism evidence="7 8">
    <name type="scientific">Neptuniibacter caesariensis</name>
    <dbReference type="NCBI Taxonomy" id="207954"/>
    <lineage>
        <taxon>Bacteria</taxon>
        <taxon>Pseudomonadati</taxon>
        <taxon>Pseudomonadota</taxon>
        <taxon>Gammaproteobacteria</taxon>
        <taxon>Oceanospirillales</taxon>
        <taxon>Oceanospirillaceae</taxon>
        <taxon>Neptuniibacter</taxon>
    </lineage>
</organism>
<keyword evidence="8" id="KW-1185">Reference proteome</keyword>
<dbReference type="GO" id="GO:0005886">
    <property type="term" value="C:plasma membrane"/>
    <property type="evidence" value="ECO:0007669"/>
    <property type="project" value="UniProtKB-SubCell"/>
</dbReference>
<dbReference type="RefSeq" id="WP_007021670.1">
    <property type="nucleotide sequence ID" value="NZ_CH724126.1"/>
</dbReference>
<comment type="caution">
    <text evidence="7">The sequence shown here is derived from an EMBL/GenBank/DDBJ whole genome shotgun (WGS) entry which is preliminary data.</text>
</comment>
<dbReference type="Proteomes" id="UP000002171">
    <property type="component" value="Unassembled WGS sequence"/>
</dbReference>
<keyword evidence="3 6" id="KW-0812">Transmembrane</keyword>
<dbReference type="InterPro" id="IPR001123">
    <property type="entry name" value="LeuE-type"/>
</dbReference>
<protein>
    <recommendedName>
        <fullName evidence="9">Threonine transporter RhtB</fullName>
    </recommendedName>
</protein>
<evidence type="ECO:0000256" key="6">
    <source>
        <dbReference type="SAM" id="Phobius"/>
    </source>
</evidence>
<comment type="subcellular location">
    <subcellularLocation>
        <location evidence="1">Cell membrane</location>
        <topology evidence="1">Multi-pass membrane protein</topology>
    </subcellularLocation>
</comment>
<dbReference type="GO" id="GO:0015171">
    <property type="term" value="F:amino acid transmembrane transporter activity"/>
    <property type="evidence" value="ECO:0007669"/>
    <property type="project" value="TreeGrafter"/>
</dbReference>
<dbReference type="EMBL" id="AAOW01000002">
    <property type="protein sequence ID" value="EAR62652.1"/>
    <property type="molecule type" value="Genomic_DNA"/>
</dbReference>
<evidence type="ECO:0000313" key="8">
    <source>
        <dbReference type="Proteomes" id="UP000002171"/>
    </source>
</evidence>
<reference evidence="7 8" key="1">
    <citation type="submission" date="2006-02" db="EMBL/GenBank/DDBJ databases">
        <authorList>
            <person name="Pinhassi J."/>
            <person name="Pedros-Alio C."/>
            <person name="Ferriera S."/>
            <person name="Johnson J."/>
            <person name="Kravitz S."/>
            <person name="Halpern A."/>
            <person name="Remington K."/>
            <person name="Beeson K."/>
            <person name="Tran B."/>
            <person name="Rogers Y.-H."/>
            <person name="Friedman R."/>
            <person name="Venter J.C."/>
        </authorList>
    </citation>
    <scope>NUCLEOTIDE SEQUENCE [LARGE SCALE GENOMIC DNA]</scope>
    <source>
        <strain evidence="7 8">MED92</strain>
    </source>
</reference>